<feature type="transmembrane region" description="Helical" evidence="1">
    <location>
        <begin position="178"/>
        <end position="196"/>
    </location>
</feature>
<keyword evidence="1" id="KW-0812">Transmembrane</keyword>
<protein>
    <submittedName>
        <fullName evidence="2">Uncharacterized protein</fullName>
    </submittedName>
</protein>
<feature type="transmembrane region" description="Helical" evidence="1">
    <location>
        <begin position="35"/>
        <end position="56"/>
    </location>
</feature>
<sequence length="291" mass="34605">MNNTISLEKSIYDNISLRSREGQADKKIWRDYKAVAVFIMVIVLILLCMEQYYIDIFHFDDYLYFISFFPLVILLIITIILFREVDIAVNNYLNRKHEFYNLICSALIEKYGYTEDEFKDIKLKINAFQKSNKLKSAYLISFGLYSSFALSIYLFFGILHYNKMVIISIYQDSYYNEIFFPIALFLIIVIYFFFFADPLKKRVEVWYNINNDESKIIDEISSILIKKNIIEQPLILEVKKYFKNPYWLILIAGIITFVGYLITDSNLAAQEKQYLNMIYPVEDKLLEILGY</sequence>
<dbReference type="Proteomes" id="UP000824176">
    <property type="component" value="Unassembled WGS sequence"/>
</dbReference>
<keyword evidence="1" id="KW-1133">Transmembrane helix</keyword>
<name>A0A9D2KCK3_9BACT</name>
<feature type="transmembrane region" description="Helical" evidence="1">
    <location>
        <begin position="246"/>
        <end position="263"/>
    </location>
</feature>
<organism evidence="2 3">
    <name type="scientific">Candidatus Mucispirillum faecigallinarum</name>
    <dbReference type="NCBI Taxonomy" id="2838699"/>
    <lineage>
        <taxon>Bacteria</taxon>
        <taxon>Pseudomonadati</taxon>
        <taxon>Deferribacterota</taxon>
        <taxon>Deferribacteres</taxon>
        <taxon>Deferribacterales</taxon>
        <taxon>Mucispirillaceae</taxon>
        <taxon>Mucispirillum</taxon>
    </lineage>
</organism>
<reference evidence="2" key="2">
    <citation type="submission" date="2021-04" db="EMBL/GenBank/DDBJ databases">
        <authorList>
            <person name="Gilroy R."/>
        </authorList>
    </citation>
    <scope>NUCLEOTIDE SEQUENCE</scope>
    <source>
        <strain evidence="2">ChiW4-1371</strain>
    </source>
</reference>
<keyword evidence="1" id="KW-0472">Membrane</keyword>
<accession>A0A9D2KCK3</accession>
<evidence type="ECO:0000256" key="1">
    <source>
        <dbReference type="SAM" id="Phobius"/>
    </source>
</evidence>
<evidence type="ECO:0000313" key="2">
    <source>
        <dbReference type="EMBL" id="HIZ90231.1"/>
    </source>
</evidence>
<dbReference type="EMBL" id="DXAQ01000146">
    <property type="protein sequence ID" value="HIZ90231.1"/>
    <property type="molecule type" value="Genomic_DNA"/>
</dbReference>
<feature type="transmembrane region" description="Helical" evidence="1">
    <location>
        <begin position="137"/>
        <end position="158"/>
    </location>
</feature>
<feature type="transmembrane region" description="Helical" evidence="1">
    <location>
        <begin position="62"/>
        <end position="82"/>
    </location>
</feature>
<gene>
    <name evidence="2" type="ORF">H9804_09810</name>
</gene>
<proteinExistence type="predicted"/>
<evidence type="ECO:0000313" key="3">
    <source>
        <dbReference type="Proteomes" id="UP000824176"/>
    </source>
</evidence>
<dbReference type="AlphaFoldDB" id="A0A9D2KCK3"/>
<comment type="caution">
    <text evidence="2">The sequence shown here is derived from an EMBL/GenBank/DDBJ whole genome shotgun (WGS) entry which is preliminary data.</text>
</comment>
<reference evidence="2" key="1">
    <citation type="journal article" date="2021" name="PeerJ">
        <title>Extensive microbial diversity within the chicken gut microbiome revealed by metagenomics and culture.</title>
        <authorList>
            <person name="Gilroy R."/>
            <person name="Ravi A."/>
            <person name="Getino M."/>
            <person name="Pursley I."/>
            <person name="Horton D.L."/>
            <person name="Alikhan N.F."/>
            <person name="Baker D."/>
            <person name="Gharbi K."/>
            <person name="Hall N."/>
            <person name="Watson M."/>
            <person name="Adriaenssens E.M."/>
            <person name="Foster-Nyarko E."/>
            <person name="Jarju S."/>
            <person name="Secka A."/>
            <person name="Antonio M."/>
            <person name="Oren A."/>
            <person name="Chaudhuri R.R."/>
            <person name="La Ragione R."/>
            <person name="Hildebrand F."/>
            <person name="Pallen M.J."/>
        </authorList>
    </citation>
    <scope>NUCLEOTIDE SEQUENCE</scope>
    <source>
        <strain evidence="2">ChiW4-1371</strain>
    </source>
</reference>